<evidence type="ECO:0000256" key="10">
    <source>
        <dbReference type="ARBA" id="ARBA00023136"/>
    </source>
</evidence>
<evidence type="ECO:0000256" key="1">
    <source>
        <dbReference type="ARBA" id="ARBA00004651"/>
    </source>
</evidence>
<dbReference type="Pfam" id="PF01435">
    <property type="entry name" value="Peptidase_M48"/>
    <property type="match status" value="1"/>
</dbReference>
<keyword evidence="5" id="KW-0479">Metal-binding</keyword>
<evidence type="ECO:0000256" key="3">
    <source>
        <dbReference type="ARBA" id="ARBA00022670"/>
    </source>
</evidence>
<evidence type="ECO:0000259" key="13">
    <source>
        <dbReference type="Pfam" id="PF01435"/>
    </source>
</evidence>
<feature type="transmembrane region" description="Helical" evidence="12">
    <location>
        <begin position="241"/>
        <end position="263"/>
    </location>
</feature>
<evidence type="ECO:0000256" key="9">
    <source>
        <dbReference type="ARBA" id="ARBA00023049"/>
    </source>
</evidence>
<keyword evidence="9 11" id="KW-0482">Metalloprotease</keyword>
<dbReference type="PANTHER" id="PTHR43221:SF1">
    <property type="entry name" value="PROTEASE HTPX"/>
    <property type="match status" value="1"/>
</dbReference>
<reference evidence="14 15" key="1">
    <citation type="journal article" date="2012" name="J. Bacteriol.">
        <title>Genome Sequence of Radiation-Resistant Modestobacter marinus Strain BC501, a Representative Actinobacterium That Thrives on Calcareous Stone Surfaces.</title>
        <authorList>
            <person name="Normand P."/>
            <person name="Gury J."/>
            <person name="Pujic P."/>
            <person name="Chouaia B."/>
            <person name="Crotti E."/>
            <person name="Brusetti L."/>
            <person name="Daffonchio D."/>
            <person name="Vacherie B."/>
            <person name="Barbe V."/>
            <person name="Medigue C."/>
            <person name="Calteau A."/>
            <person name="Ghodhbane-Gtari F."/>
            <person name="Essoussi I."/>
            <person name="Nouioui I."/>
            <person name="Abbassi-Ghozzi I."/>
            <person name="Gtari M."/>
        </authorList>
    </citation>
    <scope>NUCLEOTIDE SEQUENCE [LARGE SCALE GENOMIC DNA]</scope>
    <source>
        <strain evidence="15">BC 501</strain>
    </source>
</reference>
<dbReference type="STRING" id="477641.MODMU_3084"/>
<evidence type="ECO:0000256" key="4">
    <source>
        <dbReference type="ARBA" id="ARBA00022692"/>
    </source>
</evidence>
<feature type="transmembrane region" description="Helical" evidence="12">
    <location>
        <begin position="40"/>
        <end position="60"/>
    </location>
</feature>
<name>I4EYP6_MODI5</name>
<keyword evidence="3 11" id="KW-0645">Protease</keyword>
<evidence type="ECO:0000256" key="12">
    <source>
        <dbReference type="SAM" id="Phobius"/>
    </source>
</evidence>
<evidence type="ECO:0000256" key="11">
    <source>
        <dbReference type="RuleBase" id="RU003983"/>
    </source>
</evidence>
<evidence type="ECO:0000256" key="6">
    <source>
        <dbReference type="ARBA" id="ARBA00022801"/>
    </source>
</evidence>
<accession>I4EYP6</accession>
<feature type="transmembrane region" description="Helical" evidence="12">
    <location>
        <begin position="216"/>
        <end position="235"/>
    </location>
</feature>
<evidence type="ECO:0000256" key="2">
    <source>
        <dbReference type="ARBA" id="ARBA00022475"/>
    </source>
</evidence>
<dbReference type="HOGENOM" id="CLU_791830_0_0_11"/>
<dbReference type="InterPro" id="IPR050083">
    <property type="entry name" value="HtpX_protease"/>
</dbReference>
<keyword evidence="2" id="KW-1003">Cell membrane</keyword>
<evidence type="ECO:0000313" key="15">
    <source>
        <dbReference type="Proteomes" id="UP000006461"/>
    </source>
</evidence>
<keyword evidence="10 12" id="KW-0472">Membrane</keyword>
<keyword evidence="4 12" id="KW-0812">Transmembrane</keyword>
<organism evidence="14 15">
    <name type="scientific">Modestobacter italicus (strain DSM 44449 / CECT 9708 / BC 501)</name>
    <dbReference type="NCBI Taxonomy" id="2732864"/>
    <lineage>
        <taxon>Bacteria</taxon>
        <taxon>Bacillati</taxon>
        <taxon>Actinomycetota</taxon>
        <taxon>Actinomycetes</taxon>
        <taxon>Geodermatophilales</taxon>
        <taxon>Geodermatophilaceae</taxon>
        <taxon>Modestobacter</taxon>
    </lineage>
</organism>
<keyword evidence="8 12" id="KW-1133">Transmembrane helix</keyword>
<evidence type="ECO:0000256" key="5">
    <source>
        <dbReference type="ARBA" id="ARBA00022723"/>
    </source>
</evidence>
<dbReference type="GO" id="GO:0006508">
    <property type="term" value="P:proteolysis"/>
    <property type="evidence" value="ECO:0007669"/>
    <property type="project" value="UniProtKB-KW"/>
</dbReference>
<gene>
    <name evidence="14" type="ordered locus">MODMU_3084</name>
</gene>
<dbReference type="GO" id="GO:0005886">
    <property type="term" value="C:plasma membrane"/>
    <property type="evidence" value="ECO:0007669"/>
    <property type="project" value="UniProtKB-SubCell"/>
</dbReference>
<dbReference type="GO" id="GO:0046872">
    <property type="term" value="F:metal ion binding"/>
    <property type="evidence" value="ECO:0007669"/>
    <property type="project" value="UniProtKB-KW"/>
</dbReference>
<dbReference type="EMBL" id="FO203431">
    <property type="protein sequence ID" value="CCH88509.1"/>
    <property type="molecule type" value="Genomic_DNA"/>
</dbReference>
<feature type="domain" description="Peptidase M48" evidence="13">
    <location>
        <begin position="105"/>
        <end position="320"/>
    </location>
</feature>
<keyword evidence="7 11" id="KW-0862">Zinc</keyword>
<comment type="similarity">
    <text evidence="11">Belongs to the peptidase M48 family.</text>
</comment>
<evidence type="ECO:0000256" key="8">
    <source>
        <dbReference type="ARBA" id="ARBA00022989"/>
    </source>
</evidence>
<keyword evidence="6 11" id="KW-0378">Hydrolase</keyword>
<dbReference type="Proteomes" id="UP000006461">
    <property type="component" value="Chromosome"/>
</dbReference>
<comment type="cofactor">
    <cofactor evidence="11">
        <name>Zn(2+)</name>
        <dbReference type="ChEBI" id="CHEBI:29105"/>
    </cofactor>
    <text evidence="11">Binds 1 zinc ion per subunit.</text>
</comment>
<comment type="subcellular location">
    <subcellularLocation>
        <location evidence="1">Cell membrane</location>
        <topology evidence="1">Multi-pass membrane protein</topology>
    </subcellularLocation>
</comment>
<feature type="transmembrane region" description="Helical" evidence="12">
    <location>
        <begin position="66"/>
        <end position="83"/>
    </location>
</feature>
<dbReference type="AlphaFoldDB" id="I4EYP6"/>
<dbReference type="InterPro" id="IPR001915">
    <property type="entry name" value="Peptidase_M48"/>
</dbReference>
<dbReference type="Gene3D" id="3.30.2010.10">
    <property type="entry name" value="Metalloproteases ('zincins'), catalytic domain"/>
    <property type="match status" value="1"/>
</dbReference>
<keyword evidence="15" id="KW-1185">Reference proteome</keyword>
<evidence type="ECO:0000256" key="7">
    <source>
        <dbReference type="ARBA" id="ARBA00022833"/>
    </source>
</evidence>
<sequence>MSVAGGKLTRALTALEKVSMRNGRSDGTGGPRESGGRFGLLRAVAAAPAMLGSVGLVVVATGGLGAWALPALLIWVGCGAVALTRGGERIAVRVAFGFRRPSPAQAAVLQPLCAAALTSAGTRADDVELYVQRNRQLNAYATGGRSVAVTSRVLDEHRAGRLSDGQVVAVLVHELGHHASRATRPMLIAMWLAAPWRVAARLLASLTSGLSRCQPGWALAVVCVCGVVVAVVRAVHEGRWLAGGVIAAIALIAVVCPLVDAWACRRAEFAADRFAADHGRADELAAALRALHGRSSTVSGLSGRLLATHPTADERITALGRVATGWHAAVLRSRRLVRASRRSLELSPAE</sequence>
<evidence type="ECO:0000313" key="14">
    <source>
        <dbReference type="EMBL" id="CCH88509.1"/>
    </source>
</evidence>
<dbReference type="eggNOG" id="COG0501">
    <property type="taxonomic scope" value="Bacteria"/>
</dbReference>
<dbReference type="KEGG" id="mmar:MODMU_3084"/>
<dbReference type="PANTHER" id="PTHR43221">
    <property type="entry name" value="PROTEASE HTPX"/>
    <property type="match status" value="1"/>
</dbReference>
<protein>
    <recommendedName>
        <fullName evidence="13">Peptidase M48 domain-containing protein</fullName>
    </recommendedName>
</protein>
<dbReference type="GO" id="GO:0004222">
    <property type="term" value="F:metalloendopeptidase activity"/>
    <property type="evidence" value="ECO:0007669"/>
    <property type="project" value="InterPro"/>
</dbReference>
<dbReference type="OMA" id="PCERLMA"/>
<proteinExistence type="inferred from homology"/>